<dbReference type="Gene3D" id="3.30.420.40">
    <property type="match status" value="2"/>
</dbReference>
<accession>A0A5R9FYV5</accession>
<evidence type="ECO:0000313" key="6">
    <source>
        <dbReference type="Proteomes" id="UP000305906"/>
    </source>
</evidence>
<comment type="caution">
    <text evidence="5">The sequence shown here is derived from an EMBL/GenBank/DDBJ whole genome shotgun (WGS) entry which is preliminary data.</text>
</comment>
<dbReference type="SUPFAM" id="SSF53067">
    <property type="entry name" value="Actin-like ATPase domain"/>
    <property type="match status" value="2"/>
</dbReference>
<dbReference type="InterPro" id="IPR043129">
    <property type="entry name" value="ATPase_NBD"/>
</dbReference>
<dbReference type="PANTHER" id="PTHR14187">
    <property type="entry name" value="ALPHA KINASE/ELONGATION FACTOR 2 KINASE"/>
    <property type="match status" value="1"/>
</dbReference>
<dbReference type="GO" id="GO:0140662">
    <property type="term" value="F:ATP-dependent protein folding chaperone"/>
    <property type="evidence" value="ECO:0007669"/>
    <property type="project" value="InterPro"/>
</dbReference>
<evidence type="ECO:0000256" key="2">
    <source>
        <dbReference type="ARBA" id="ARBA00022840"/>
    </source>
</evidence>
<keyword evidence="2" id="KW-0067">ATP-binding</keyword>
<evidence type="ECO:0000313" key="5">
    <source>
        <dbReference type="EMBL" id="TLS45694.1"/>
    </source>
</evidence>
<evidence type="ECO:0000256" key="3">
    <source>
        <dbReference type="ARBA" id="ARBA00023186"/>
    </source>
</evidence>
<keyword evidence="3" id="KW-0143">Chaperone</keyword>
<dbReference type="Pfam" id="PF00012">
    <property type="entry name" value="HSP70"/>
    <property type="match status" value="1"/>
</dbReference>
<evidence type="ECO:0000256" key="4">
    <source>
        <dbReference type="SAM" id="MobiDB-lite"/>
    </source>
</evidence>
<evidence type="ECO:0000256" key="1">
    <source>
        <dbReference type="ARBA" id="ARBA00022741"/>
    </source>
</evidence>
<dbReference type="CDD" id="cd10229">
    <property type="entry name" value="ASKHA_NBD_HSP70_HSPA12"/>
    <property type="match status" value="1"/>
</dbReference>
<dbReference type="Gene3D" id="3.90.640.10">
    <property type="entry name" value="Actin, Chain A, domain 4"/>
    <property type="match status" value="1"/>
</dbReference>
<reference evidence="5 6" key="1">
    <citation type="submission" date="2019-05" db="EMBL/GenBank/DDBJ databases">
        <title>Streptomyces sp. NEAU-C151, a novel actinomycete isolated from soil.</title>
        <authorList>
            <person name="Han L."/>
            <person name="Jiang H."/>
        </authorList>
    </citation>
    <scope>NUCLEOTIDE SEQUENCE [LARGE SCALE GENOMIC DNA]</scope>
    <source>
        <strain evidence="5 6">NEAU-C151</strain>
    </source>
</reference>
<dbReference type="EMBL" id="VBZC01000012">
    <property type="protein sequence ID" value="TLS45694.1"/>
    <property type="molecule type" value="Genomic_DNA"/>
</dbReference>
<gene>
    <name evidence="5" type="ORF">FE633_13070</name>
</gene>
<dbReference type="GO" id="GO:0005524">
    <property type="term" value="F:ATP binding"/>
    <property type="evidence" value="ECO:0007669"/>
    <property type="project" value="UniProtKB-KW"/>
</dbReference>
<dbReference type="Proteomes" id="UP000305906">
    <property type="component" value="Unassembled WGS sequence"/>
</dbReference>
<keyword evidence="6" id="KW-1185">Reference proteome</keyword>
<dbReference type="RefSeq" id="WP_138045285.1">
    <property type="nucleotide sequence ID" value="NZ_VBZC01000012.1"/>
</dbReference>
<proteinExistence type="predicted"/>
<protein>
    <recommendedName>
        <fullName evidence="7">Hsp70 family protein</fullName>
    </recommendedName>
</protein>
<feature type="region of interest" description="Disordered" evidence="4">
    <location>
        <begin position="110"/>
        <end position="159"/>
    </location>
</feature>
<name>A0A5R9FYV5_9ACTN</name>
<dbReference type="AlphaFoldDB" id="A0A5R9FYV5"/>
<keyword evidence="1" id="KW-0547">Nucleotide-binding</keyword>
<feature type="compositionally biased region" description="Acidic residues" evidence="4">
    <location>
        <begin position="123"/>
        <end position="140"/>
    </location>
</feature>
<dbReference type="InterPro" id="IPR013126">
    <property type="entry name" value="Hsp_70_fam"/>
</dbReference>
<organism evidence="5 6">
    <name type="scientific">Streptomyces montanus</name>
    <dbReference type="NCBI Taxonomy" id="2580423"/>
    <lineage>
        <taxon>Bacteria</taxon>
        <taxon>Bacillati</taxon>
        <taxon>Actinomycetota</taxon>
        <taxon>Actinomycetes</taxon>
        <taxon>Kitasatosporales</taxon>
        <taxon>Streptomycetaceae</taxon>
        <taxon>Streptomyces</taxon>
    </lineage>
</organism>
<sequence length="635" mass="69194">MEVGVALPKVVVGIDFGTHGSGISWCTYGGRNDDPGERRINFFNSWAGQPVASVKNLSALLVDAQGEVLGWGYNARRRALVKTHGADGPRYFSGFKMGLMEQAVAERASLSGEKAVIEGTGHDDEDEEDEDEDEGQEDDATPEKIAESTGEEDGAEAEVTSDLVVLSGSRRQNAESLIAAYLRNLYETALAQVTASGYDKDDIRWCLTVPAIWTDEQKQVMRDIAGKAGFPLEDGRLILALEPEAAAHYALVSGVKVAGGAADGASLMEPGSRFVVVDCGGGTVDLTAYETDAEGRMVEIGLPIGGPHGSEEINRAFRDEHLLDRFGKLEILQDLAADHPEALLDLTEAFERAKLHFGPDETDPIYLTLPSAIDRRIGATVRKRLSRKQKGVTDAIVVTAAEARRLFDNVVPDILDLIDEQLKEVENTATAGSRDPVVLLVGGFGASPLLQHAVKVHLKGRADVLVPPDPGAAVLYGAAHYAYEPHTRARRSRLTYGTCYCTPFEEGVDPEEYRFTLSTGEVYCRARFSKLVTRGDLVNTDQEAHLPYVPLEGTTRKLTFSLFSSTEPDPRYITDPGCEYLGKITVDLKKVMAFALRDRGVTLYMRFGETEIKARAVVQQSGEEAATSLRFQTNY</sequence>
<dbReference type="PANTHER" id="PTHR14187:SF5">
    <property type="entry name" value="HEAT SHOCK 70 KDA PROTEIN 12A"/>
    <property type="match status" value="1"/>
</dbReference>
<evidence type="ECO:0008006" key="7">
    <source>
        <dbReference type="Google" id="ProtNLM"/>
    </source>
</evidence>